<dbReference type="Pfam" id="PF14441">
    <property type="entry name" value="OTT_1508_deam"/>
    <property type="match status" value="1"/>
</dbReference>
<dbReference type="AlphaFoldDB" id="A0A9P9WT93"/>
<gene>
    <name evidence="1" type="ORF">JX265_003713</name>
</gene>
<reference evidence="1" key="1">
    <citation type="submission" date="2021-03" db="EMBL/GenBank/DDBJ databases">
        <title>Revisited historic fungal species revealed as producer of novel bioactive compounds through whole genome sequencing and comparative genomics.</title>
        <authorList>
            <person name="Vignolle G.A."/>
            <person name="Hochenegger N."/>
            <person name="Mach R.L."/>
            <person name="Mach-Aigner A.R."/>
            <person name="Javad Rahimi M."/>
            <person name="Salim K.A."/>
            <person name="Chan C.M."/>
            <person name="Lim L.B.L."/>
            <person name="Cai F."/>
            <person name="Druzhinina I.S."/>
            <person name="U'Ren J.M."/>
            <person name="Derntl C."/>
        </authorList>
    </citation>
    <scope>NUCLEOTIDE SEQUENCE</scope>
    <source>
        <strain evidence="1">TUCIM 5799</strain>
    </source>
</reference>
<sequence length="549" mass="62415">MNFWTPQLKLEFHRAVDELFRLGDTPCEERLYRGRLRVQNEFENEHTLNFDDELQIADNLAFLAQCEEGVRTVSAVTIQEHQDGMRVLIASNQTPSQDIVTGIRELLSYASEIATNAIHRDEFLEKAFQKVLDFSHSRILGRLRPPWQRPPAYIVGRPSSLLCQIRGLGQVLQGLVEVGSLPQSLLTNLDGLAEVLKPIDVKTDSIRMNEIIAEIIKSCVDISATGPGKSLEGALRSLAPSSNVCRRSEVRQIDKLARYYYACKDLLKMSRNPRYRSVFRTIEVQVIESFRGLRWPGAGNERFVHAEMLQVLHWERNGDQLRPRAIGCSKSACYLCNLFLQTQNVDWMSEEQAVSFRTVLGHMITTMQQEIDRHRGLGQQLFSPYVMQSRTFLPLSSASASTALSGVSIPSTVRGRHDEFNSSKLTVHEDRSSNTTARSPRRIKRDNFRLSRQDLPFRRCIQGDHLHFVVHFGHICLLFEFDEGMEGELCIRNKDSAAAETVEIQSIPTDRELALKSSAALPRSTFRLQDLSLGSLDIDFYPRTAQNHD</sequence>
<evidence type="ECO:0000313" key="1">
    <source>
        <dbReference type="EMBL" id="KAI1877705.1"/>
    </source>
</evidence>
<dbReference type="EMBL" id="JAFIMR010000006">
    <property type="protein sequence ID" value="KAI1877705.1"/>
    <property type="molecule type" value="Genomic_DNA"/>
</dbReference>
<proteinExistence type="predicted"/>
<protein>
    <submittedName>
        <fullName evidence="1">Uncharacterized protein</fullName>
    </submittedName>
</protein>
<organism evidence="1 2">
    <name type="scientific">Neoarthrinium moseri</name>
    <dbReference type="NCBI Taxonomy" id="1658444"/>
    <lineage>
        <taxon>Eukaryota</taxon>
        <taxon>Fungi</taxon>
        <taxon>Dikarya</taxon>
        <taxon>Ascomycota</taxon>
        <taxon>Pezizomycotina</taxon>
        <taxon>Sordariomycetes</taxon>
        <taxon>Xylariomycetidae</taxon>
        <taxon>Amphisphaeriales</taxon>
        <taxon>Apiosporaceae</taxon>
        <taxon>Neoarthrinium</taxon>
    </lineage>
</organism>
<dbReference type="InterPro" id="IPR027796">
    <property type="entry name" value="OTT_1508_deam-like"/>
</dbReference>
<keyword evidence="2" id="KW-1185">Reference proteome</keyword>
<comment type="caution">
    <text evidence="1">The sequence shown here is derived from an EMBL/GenBank/DDBJ whole genome shotgun (WGS) entry which is preliminary data.</text>
</comment>
<evidence type="ECO:0000313" key="2">
    <source>
        <dbReference type="Proteomes" id="UP000829685"/>
    </source>
</evidence>
<accession>A0A9P9WT93</accession>
<name>A0A9P9WT93_9PEZI</name>
<dbReference type="Proteomes" id="UP000829685">
    <property type="component" value="Unassembled WGS sequence"/>
</dbReference>